<evidence type="ECO:0000313" key="8">
    <source>
        <dbReference type="Proteomes" id="UP001597267"/>
    </source>
</evidence>
<evidence type="ECO:0000259" key="6">
    <source>
        <dbReference type="PROSITE" id="PS50926"/>
    </source>
</evidence>
<keyword evidence="3 4" id="KW-0949">S-adenosyl-L-methionine</keyword>
<comment type="similarity">
    <text evidence="4">Belongs to the class I-like SAM-binding methyltransferase superfamily. RNA M5U methyltransferase family.</text>
</comment>
<dbReference type="PANTHER" id="PTHR11061:SF30">
    <property type="entry name" value="TRNA (URACIL(54)-C(5))-METHYLTRANSFERASE"/>
    <property type="match status" value="1"/>
</dbReference>
<comment type="caution">
    <text evidence="7">The sequence shown here is derived from an EMBL/GenBank/DDBJ whole genome shotgun (WGS) entry which is preliminary data.</text>
</comment>
<dbReference type="InterPro" id="IPR030391">
    <property type="entry name" value="MeTrfase_TrmA_CS"/>
</dbReference>
<dbReference type="InterPro" id="IPR012340">
    <property type="entry name" value="NA-bd_OB-fold"/>
</dbReference>
<accession>A0ABW4JBC2</accession>
<dbReference type="SUPFAM" id="SSF53335">
    <property type="entry name" value="S-adenosyl-L-methionine-dependent methyltransferases"/>
    <property type="match status" value="1"/>
</dbReference>
<dbReference type="InterPro" id="IPR010280">
    <property type="entry name" value="U5_MeTrfase_fam"/>
</dbReference>
<dbReference type="CDD" id="cd02440">
    <property type="entry name" value="AdoMet_MTases"/>
    <property type="match status" value="1"/>
</dbReference>
<keyword evidence="8" id="KW-1185">Reference proteome</keyword>
<feature type="binding site" evidence="4">
    <location>
        <position position="317"/>
    </location>
    <ligand>
        <name>S-adenosyl-L-methionine</name>
        <dbReference type="ChEBI" id="CHEBI:59789"/>
    </ligand>
</feature>
<feature type="binding site" evidence="4">
    <location>
        <position position="288"/>
    </location>
    <ligand>
        <name>S-adenosyl-L-methionine</name>
        <dbReference type="ChEBI" id="CHEBI:59789"/>
    </ligand>
</feature>
<dbReference type="EMBL" id="JBHTOP010000028">
    <property type="protein sequence ID" value="MFD1672963.1"/>
    <property type="molecule type" value="Genomic_DNA"/>
</dbReference>
<dbReference type="PROSITE" id="PS51687">
    <property type="entry name" value="SAM_MT_RNA_M5U"/>
    <property type="match status" value="1"/>
</dbReference>
<gene>
    <name evidence="7" type="primary">rlmD</name>
    <name evidence="7" type="ORF">ACFQ5M_12750</name>
</gene>
<dbReference type="PROSITE" id="PS01231">
    <property type="entry name" value="TRMA_2"/>
    <property type="match status" value="1"/>
</dbReference>
<dbReference type="PANTHER" id="PTHR11061">
    <property type="entry name" value="RNA M5U METHYLTRANSFERASE"/>
    <property type="match status" value="1"/>
</dbReference>
<dbReference type="NCBIfam" id="TIGR00479">
    <property type="entry name" value="rumA"/>
    <property type="match status" value="1"/>
</dbReference>
<dbReference type="PROSITE" id="PS50926">
    <property type="entry name" value="TRAM"/>
    <property type="match status" value="1"/>
</dbReference>
<feature type="active site" description="Nucleophile" evidence="4">
    <location>
        <position position="413"/>
    </location>
</feature>
<dbReference type="Proteomes" id="UP001597267">
    <property type="component" value="Unassembled WGS sequence"/>
</dbReference>
<evidence type="ECO:0000256" key="3">
    <source>
        <dbReference type="ARBA" id="ARBA00022691"/>
    </source>
</evidence>
<dbReference type="GO" id="GO:0008168">
    <property type="term" value="F:methyltransferase activity"/>
    <property type="evidence" value="ECO:0007669"/>
    <property type="project" value="UniProtKB-KW"/>
</dbReference>
<dbReference type="Pfam" id="PF01938">
    <property type="entry name" value="TRAM"/>
    <property type="match status" value="1"/>
</dbReference>
<dbReference type="InterPro" id="IPR002792">
    <property type="entry name" value="TRAM_dom"/>
</dbReference>
<evidence type="ECO:0000256" key="1">
    <source>
        <dbReference type="ARBA" id="ARBA00022603"/>
    </source>
</evidence>
<dbReference type="Pfam" id="PF05958">
    <property type="entry name" value="tRNA_U5-meth_tr"/>
    <property type="match status" value="1"/>
</dbReference>
<keyword evidence="1 4" id="KW-0489">Methyltransferase</keyword>
<evidence type="ECO:0000256" key="2">
    <source>
        <dbReference type="ARBA" id="ARBA00022679"/>
    </source>
</evidence>
<dbReference type="InterPro" id="IPR029063">
    <property type="entry name" value="SAM-dependent_MTases_sf"/>
</dbReference>
<dbReference type="InterPro" id="IPR030390">
    <property type="entry name" value="MeTrfase_TrmA_AS"/>
</dbReference>
<evidence type="ECO:0000256" key="4">
    <source>
        <dbReference type="PROSITE-ProRule" id="PRU01024"/>
    </source>
</evidence>
<feature type="binding site" evidence="4">
    <location>
        <position position="386"/>
    </location>
    <ligand>
        <name>S-adenosyl-L-methionine</name>
        <dbReference type="ChEBI" id="CHEBI:59789"/>
    </ligand>
</feature>
<evidence type="ECO:0000256" key="5">
    <source>
        <dbReference type="PROSITE-ProRule" id="PRU10015"/>
    </source>
</evidence>
<name>A0ABW4JBC2_9LACO</name>
<evidence type="ECO:0000313" key="7">
    <source>
        <dbReference type="EMBL" id="MFD1672963.1"/>
    </source>
</evidence>
<feature type="domain" description="TRAM" evidence="6">
    <location>
        <begin position="8"/>
        <end position="66"/>
    </location>
</feature>
<sequence length="455" mass="50475">MKTKIEAPIEKNEQRQFEITDLSYDGLGVTKIDHYPIFVSDALPGEIVEAVVTKVGQKYGFAKTKKILKKSADRVTVENRQYTQTGIAPLQHLAYPAQLQFKQKQVENVFQKAQLAINVLPTLGMSDPTHYRNKAQIPVRNLNGQATVGFFRKRSHQLVPMTDFFIQDPEIDKAIAALQSIIRRLAIEPYDEIRHTGVLRNIMVRRGYYSHELMLVLVTRSTKLASAKTLIAMIQSEIPEVTSVIQNINPSKGNAILGKTQKVLWGKPVLRDELLGLQFDISPLSFYQVNPQQTQVLYQKAIDVADLQGTETVIDAYSGIGTIGLSMAKHVKAVKGIEVVEDAVKDARHNAKLNGITNAEFTLGKAETVMLTWQAEGLQADVVVVDPPRKGLAPEFIEAVGKVAPEKVVYISCNPATLARDLTLFGAQGYTAKETQPVDMFPMTTHVESVTLLTK</sequence>
<dbReference type="Gene3D" id="3.40.50.150">
    <property type="entry name" value="Vaccinia Virus protein VP39"/>
    <property type="match status" value="1"/>
</dbReference>
<reference evidence="8" key="1">
    <citation type="journal article" date="2019" name="Int. J. Syst. Evol. Microbiol.">
        <title>The Global Catalogue of Microorganisms (GCM) 10K type strain sequencing project: providing services to taxonomists for standard genome sequencing and annotation.</title>
        <authorList>
            <consortium name="The Broad Institute Genomics Platform"/>
            <consortium name="The Broad Institute Genome Sequencing Center for Infectious Disease"/>
            <person name="Wu L."/>
            <person name="Ma J."/>
        </authorList>
    </citation>
    <scope>NUCLEOTIDE SEQUENCE [LARGE SCALE GENOMIC DNA]</scope>
    <source>
        <strain evidence="8">CCM 8896</strain>
    </source>
</reference>
<keyword evidence="2 4" id="KW-0808">Transferase</keyword>
<proteinExistence type="inferred from homology"/>
<dbReference type="Gene3D" id="2.40.50.1070">
    <property type="match status" value="1"/>
</dbReference>
<feature type="binding site" evidence="4">
    <location>
        <position position="338"/>
    </location>
    <ligand>
        <name>S-adenosyl-L-methionine</name>
        <dbReference type="ChEBI" id="CHEBI:59789"/>
    </ligand>
</feature>
<dbReference type="PROSITE" id="PS01230">
    <property type="entry name" value="TRMA_1"/>
    <property type="match status" value="1"/>
</dbReference>
<dbReference type="RefSeq" id="WP_125715360.1">
    <property type="nucleotide sequence ID" value="NZ_JBHTOP010000028.1"/>
</dbReference>
<protein>
    <submittedName>
        <fullName evidence="7">23S rRNA (Uracil(1939)-C(5))-methyltransferase RlmD</fullName>
        <ecNumber evidence="7">2.1.1.190</ecNumber>
    </submittedName>
</protein>
<dbReference type="GO" id="GO:0032259">
    <property type="term" value="P:methylation"/>
    <property type="evidence" value="ECO:0007669"/>
    <property type="project" value="UniProtKB-KW"/>
</dbReference>
<organism evidence="7 8">
    <name type="scientific">Agrilactobacillus yilanensis</name>
    <dbReference type="NCBI Taxonomy" id="2485997"/>
    <lineage>
        <taxon>Bacteria</taxon>
        <taxon>Bacillati</taxon>
        <taxon>Bacillota</taxon>
        <taxon>Bacilli</taxon>
        <taxon>Lactobacillales</taxon>
        <taxon>Lactobacillaceae</taxon>
        <taxon>Agrilactobacillus</taxon>
    </lineage>
</organism>
<dbReference type="EC" id="2.1.1.190" evidence="7"/>
<dbReference type="Gene3D" id="2.40.50.140">
    <property type="entry name" value="Nucleic acid-binding proteins"/>
    <property type="match status" value="1"/>
</dbReference>
<dbReference type="SUPFAM" id="SSF50249">
    <property type="entry name" value="Nucleic acid-binding proteins"/>
    <property type="match status" value="1"/>
</dbReference>
<feature type="active site" evidence="5">
    <location>
        <position position="413"/>
    </location>
</feature>